<reference evidence="8 9" key="1">
    <citation type="submission" date="2016-11" db="EMBL/GenBank/DDBJ databases">
        <title>The potential of Streptococcus salivarius to inhibit the production of volatile sulphur compounds in the oral cavity.</title>
        <authorList>
            <person name="Sun L."/>
            <person name="Li Z."/>
            <person name="Jin D."/>
            <person name="Zhao H."/>
        </authorList>
    </citation>
    <scope>NUCLEOTIDE SEQUENCE [LARGE SCALE GENOMIC DNA]</scope>
    <source>
        <strain evidence="8 9">ICDC2</strain>
    </source>
</reference>
<dbReference type="Gene3D" id="3.30.1360.60">
    <property type="entry name" value="Glucose permease domain IIB"/>
    <property type="match status" value="1"/>
</dbReference>
<evidence type="ECO:0000256" key="1">
    <source>
        <dbReference type="ARBA" id="ARBA00022448"/>
    </source>
</evidence>
<evidence type="ECO:0000256" key="2">
    <source>
        <dbReference type="ARBA" id="ARBA00022597"/>
    </source>
</evidence>
<dbReference type="EMBL" id="CP018187">
    <property type="protein sequence ID" value="QGU81475.1"/>
    <property type="molecule type" value="Genomic_DNA"/>
</dbReference>
<dbReference type="AlphaFoldDB" id="A0AB37DCB2"/>
<dbReference type="GO" id="GO:0009401">
    <property type="term" value="P:phosphoenolpyruvate-dependent sugar phosphotransferase system"/>
    <property type="evidence" value="ECO:0007669"/>
    <property type="project" value="UniProtKB-KW"/>
</dbReference>
<sequence>MNYKETGQKILDAVGGKEKVQNLVNCAKRLCFTLADDSKADDKVVQTI</sequence>
<name>A0AB37DCB2_STRSL</name>
<protein>
    <submittedName>
        <fullName evidence="8">PTS beta-glucoside transporter subunit IIABC</fullName>
    </submittedName>
</protein>
<dbReference type="PROSITE" id="PS51098">
    <property type="entry name" value="PTS_EIIB_TYPE_1"/>
    <property type="match status" value="1"/>
</dbReference>
<keyword evidence="4" id="KW-0598">Phosphotransferase system</keyword>
<organism evidence="8 9">
    <name type="scientific">Streptococcus salivarius</name>
    <dbReference type="NCBI Taxonomy" id="1304"/>
    <lineage>
        <taxon>Bacteria</taxon>
        <taxon>Bacillati</taxon>
        <taxon>Bacillota</taxon>
        <taxon>Bacilli</taxon>
        <taxon>Lactobacillales</taxon>
        <taxon>Streptococcaceae</taxon>
        <taxon>Streptococcus</taxon>
    </lineage>
</organism>
<feature type="active site" description="Phosphocysteine intermediate; for EIIB activity" evidence="6">
    <location>
        <position position="26"/>
    </location>
</feature>
<evidence type="ECO:0000259" key="7">
    <source>
        <dbReference type="PROSITE" id="PS51098"/>
    </source>
</evidence>
<dbReference type="InterPro" id="IPR001996">
    <property type="entry name" value="PTS_IIB_1"/>
</dbReference>
<keyword evidence="1" id="KW-0813">Transport</keyword>
<evidence type="ECO:0000256" key="3">
    <source>
        <dbReference type="ARBA" id="ARBA00022679"/>
    </source>
</evidence>
<accession>A0AB37DCB2</accession>
<dbReference type="GO" id="GO:0016301">
    <property type="term" value="F:kinase activity"/>
    <property type="evidence" value="ECO:0007669"/>
    <property type="project" value="UniProtKB-KW"/>
</dbReference>
<dbReference type="RefSeq" id="WP_002892127.1">
    <property type="nucleotide sequence ID" value="NZ_CP018187.1"/>
</dbReference>
<feature type="domain" description="PTS EIIB type-1" evidence="7">
    <location>
        <begin position="4"/>
        <end position="48"/>
    </location>
</feature>
<dbReference type="SUPFAM" id="SSF55604">
    <property type="entry name" value="Glucose permease domain IIB"/>
    <property type="match status" value="1"/>
</dbReference>
<dbReference type="GO" id="GO:0008982">
    <property type="term" value="F:protein-N(PI)-phosphohistidine-sugar phosphotransferase activity"/>
    <property type="evidence" value="ECO:0007669"/>
    <property type="project" value="InterPro"/>
</dbReference>
<evidence type="ECO:0000313" key="8">
    <source>
        <dbReference type="EMBL" id="QGU81475.1"/>
    </source>
</evidence>
<keyword evidence="2" id="KW-0762">Sugar transport</keyword>
<dbReference type="Pfam" id="PF00367">
    <property type="entry name" value="PTS_EIIB"/>
    <property type="match status" value="1"/>
</dbReference>
<proteinExistence type="predicted"/>
<dbReference type="Proteomes" id="UP000422997">
    <property type="component" value="Chromosome"/>
</dbReference>
<gene>
    <name evidence="8" type="ORF">BSR19_10315</name>
</gene>
<evidence type="ECO:0000256" key="5">
    <source>
        <dbReference type="ARBA" id="ARBA00022777"/>
    </source>
</evidence>
<dbReference type="InterPro" id="IPR018113">
    <property type="entry name" value="PTrfase_EIIB_Cys"/>
</dbReference>
<keyword evidence="3" id="KW-0808">Transferase</keyword>
<evidence type="ECO:0000313" key="9">
    <source>
        <dbReference type="Proteomes" id="UP000422997"/>
    </source>
</evidence>
<evidence type="ECO:0000256" key="4">
    <source>
        <dbReference type="ARBA" id="ARBA00022683"/>
    </source>
</evidence>
<keyword evidence="5" id="KW-0418">Kinase</keyword>
<evidence type="ECO:0000256" key="6">
    <source>
        <dbReference type="PROSITE-ProRule" id="PRU00421"/>
    </source>
</evidence>
<dbReference type="InterPro" id="IPR036878">
    <property type="entry name" value="Glu_permease_IIB"/>
</dbReference>